<dbReference type="CDD" id="cd00102">
    <property type="entry name" value="IPT"/>
    <property type="match status" value="1"/>
</dbReference>
<protein>
    <recommendedName>
        <fullName evidence="1">IPT/TIG domain-containing protein</fullName>
    </recommendedName>
</protein>
<dbReference type="AlphaFoldDB" id="A0A2U3KB58"/>
<evidence type="ECO:0000313" key="2">
    <source>
        <dbReference type="EMBL" id="SPF36858.1"/>
    </source>
</evidence>
<proteinExistence type="predicted"/>
<dbReference type="Pfam" id="PF01833">
    <property type="entry name" value="TIG"/>
    <property type="match status" value="2"/>
</dbReference>
<dbReference type="OrthoDB" id="98197at2"/>
<feature type="domain" description="IPT/TIG" evidence="1">
    <location>
        <begin position="475"/>
        <end position="543"/>
    </location>
</feature>
<evidence type="ECO:0000313" key="3">
    <source>
        <dbReference type="Proteomes" id="UP000238701"/>
    </source>
</evidence>
<dbReference type="InterPro" id="IPR014756">
    <property type="entry name" value="Ig_E-set"/>
</dbReference>
<evidence type="ECO:0000259" key="1">
    <source>
        <dbReference type="Pfam" id="PF01833"/>
    </source>
</evidence>
<reference evidence="3" key="1">
    <citation type="submission" date="2018-02" db="EMBL/GenBank/DDBJ databases">
        <authorList>
            <person name="Hausmann B."/>
        </authorList>
    </citation>
    <scope>NUCLEOTIDE SEQUENCE [LARGE SCALE GENOMIC DNA]</scope>
    <source>
        <strain evidence="3">Peat soil MAG SbA1</strain>
    </source>
</reference>
<dbReference type="Proteomes" id="UP000238701">
    <property type="component" value="Unassembled WGS sequence"/>
</dbReference>
<dbReference type="SUPFAM" id="SSF81296">
    <property type="entry name" value="E set domains"/>
    <property type="match status" value="2"/>
</dbReference>
<dbReference type="Gene3D" id="2.60.40.10">
    <property type="entry name" value="Immunoglobulins"/>
    <property type="match status" value="2"/>
</dbReference>
<gene>
    <name evidence="2" type="ORF">SBA1_1690003</name>
</gene>
<feature type="domain" description="IPT/TIG" evidence="1">
    <location>
        <begin position="547"/>
        <end position="623"/>
    </location>
</feature>
<organism evidence="2 3">
    <name type="scientific">Candidatus Sulfotelmatobacter kueseliae</name>
    <dbReference type="NCBI Taxonomy" id="2042962"/>
    <lineage>
        <taxon>Bacteria</taxon>
        <taxon>Pseudomonadati</taxon>
        <taxon>Acidobacteriota</taxon>
        <taxon>Terriglobia</taxon>
        <taxon>Terriglobales</taxon>
        <taxon>Candidatus Korobacteraceae</taxon>
        <taxon>Candidatus Sulfotelmatobacter</taxon>
    </lineage>
</organism>
<dbReference type="InterPro" id="IPR022519">
    <property type="entry name" value="Gloeo/Verruco_rpt"/>
</dbReference>
<name>A0A2U3KB58_9BACT</name>
<dbReference type="NCBIfam" id="TIGR03803">
    <property type="entry name" value="Gloeo_Verruco"/>
    <property type="match status" value="8"/>
</dbReference>
<dbReference type="EMBL" id="OMOD01000078">
    <property type="protein sequence ID" value="SPF36858.1"/>
    <property type="molecule type" value="Genomic_DNA"/>
</dbReference>
<dbReference type="SUPFAM" id="SSF63829">
    <property type="entry name" value="Calcium-dependent phosphotriesterase"/>
    <property type="match status" value="1"/>
</dbReference>
<accession>A0A2U3KB58</accession>
<dbReference type="InterPro" id="IPR013783">
    <property type="entry name" value="Ig-like_fold"/>
</dbReference>
<sequence length="626" mass="65626">MRLPLIVRSGTASFRQSDVARRESRRISMTMFQTPSPVTPAVNTRPGRVSKNQLDRWKVACTVFLLCAATAVVARAQDVTVLVRFNYDNGSGPSPLVQGTDGNFYGATWTAANSLGTVFSVTPNGTLTTLHNNSDQVWDGLVLATDGNFYGTAEPNDFAGYIFKITPSGSFTPVDDFCSQPNCFGGAPFAGLIQATDGNFYGTTTGLGFSSPRGTIFKRNAGGEVTVLHTFSCSAPNCSDGADPWGKLVEGTDGNFYGTSFGGINNKQCIAYDSYLFQYSGCGTIFRITPSGRFTVLHRFCTETDCSDGFFPHVLMQAADGSFYGTTGGGGIYDPLCGPLGCGTLFKITPGGVFTTLHRFCAQAGCPDGYFGNYPLQRDALIQATDCNLYGATDAGGTSNAGTIFKFATAGKLTTLYSFCDQPNCPDGAYSGAALTQSTDGNFYGTAWGKNPGTPGARGTVFKLSTGLGPFVSFIRNSGKVGQTVQILGQGFTGATRVAFRGDPAPFSIKSDTYLTATVPARATTGYVAVTTLSGMLQSNQKFRVLPQITSFSPTSGPAGTSVVITGKSFTQATAVSLDCKHQMSFAVDSDTQITAIVPTGAPSGKIGVTTAGGRTESAASFTVTD</sequence>
<dbReference type="InterPro" id="IPR002909">
    <property type="entry name" value="IPT_dom"/>
</dbReference>